<dbReference type="HOGENOM" id="CLU_1970275_0_0_1"/>
<accession>Q2HFR3</accession>
<dbReference type="VEuPathDB" id="FungiDB:CHGG_00941"/>
<dbReference type="InParanoid" id="Q2HFR3"/>
<gene>
    <name evidence="2" type="ORF">CHGG_00941</name>
</gene>
<keyword evidence="3" id="KW-1185">Reference proteome</keyword>
<evidence type="ECO:0000313" key="2">
    <source>
        <dbReference type="EMBL" id="EAQ92706.1"/>
    </source>
</evidence>
<proteinExistence type="predicted"/>
<dbReference type="GeneID" id="4387142"/>
<evidence type="ECO:0000256" key="1">
    <source>
        <dbReference type="SAM" id="MobiDB-lite"/>
    </source>
</evidence>
<dbReference type="Proteomes" id="UP000001056">
    <property type="component" value="Unassembled WGS sequence"/>
</dbReference>
<evidence type="ECO:0000313" key="3">
    <source>
        <dbReference type="Proteomes" id="UP000001056"/>
    </source>
</evidence>
<organism evidence="2 3">
    <name type="scientific">Chaetomium globosum (strain ATCC 6205 / CBS 148.51 / DSM 1962 / NBRC 6347 / NRRL 1970)</name>
    <name type="common">Soil fungus</name>
    <dbReference type="NCBI Taxonomy" id="306901"/>
    <lineage>
        <taxon>Eukaryota</taxon>
        <taxon>Fungi</taxon>
        <taxon>Dikarya</taxon>
        <taxon>Ascomycota</taxon>
        <taxon>Pezizomycotina</taxon>
        <taxon>Sordariomycetes</taxon>
        <taxon>Sordariomycetidae</taxon>
        <taxon>Sordariales</taxon>
        <taxon>Chaetomiaceae</taxon>
        <taxon>Chaetomium</taxon>
    </lineage>
</organism>
<dbReference type="RefSeq" id="XP_001220162.1">
    <property type="nucleotide sequence ID" value="XM_001220161.1"/>
</dbReference>
<name>Q2HFR3_CHAGB</name>
<reference evidence="3" key="1">
    <citation type="journal article" date="2015" name="Genome Announc.">
        <title>Draft genome sequence of the cellulolytic fungus Chaetomium globosum.</title>
        <authorList>
            <person name="Cuomo C.A."/>
            <person name="Untereiner W.A."/>
            <person name="Ma L.-J."/>
            <person name="Grabherr M."/>
            <person name="Birren B.W."/>
        </authorList>
    </citation>
    <scope>NUCLEOTIDE SEQUENCE [LARGE SCALE GENOMIC DNA]</scope>
    <source>
        <strain evidence="3">ATCC 6205 / CBS 148.51 / DSM 1962 / NBRC 6347 / NRRL 1970</strain>
    </source>
</reference>
<sequence>MQGGGEPCLWDKNKKSAPAGGGPEVWSNATSSPWARGRRPCTRREAAAGEEGVQSPHGPLVPTAQNWSIHAYRRAGQAPNIFMFWPPWRLSFGPEITWDDPVVGSDTDLQSGDADRVNGLHIELSWR</sequence>
<protein>
    <submittedName>
        <fullName evidence="2">Uncharacterized protein</fullName>
    </submittedName>
</protein>
<feature type="region of interest" description="Disordered" evidence="1">
    <location>
        <begin position="1"/>
        <end position="62"/>
    </location>
</feature>
<dbReference type="AlphaFoldDB" id="Q2HFR3"/>
<dbReference type="EMBL" id="CH408029">
    <property type="protein sequence ID" value="EAQ92706.1"/>
    <property type="molecule type" value="Genomic_DNA"/>
</dbReference>